<evidence type="ECO:0000313" key="1">
    <source>
        <dbReference type="EMBL" id="GMG56091.1"/>
    </source>
</evidence>
<name>A0A9W6Z7M6_AMBMO</name>
<dbReference type="AlphaFoldDB" id="A0A9W6Z7M6"/>
<accession>A0A9W6Z7M6</accession>
<comment type="caution">
    <text evidence="1">The sequence shown here is derived from an EMBL/GenBank/DDBJ whole genome shotgun (WGS) entry which is preliminary data.</text>
</comment>
<organism evidence="1 2">
    <name type="scientific">Ambrosiozyma monospora</name>
    <name type="common">Yeast</name>
    <name type="synonym">Endomycopsis monosporus</name>
    <dbReference type="NCBI Taxonomy" id="43982"/>
    <lineage>
        <taxon>Eukaryota</taxon>
        <taxon>Fungi</taxon>
        <taxon>Dikarya</taxon>
        <taxon>Ascomycota</taxon>
        <taxon>Saccharomycotina</taxon>
        <taxon>Pichiomycetes</taxon>
        <taxon>Pichiales</taxon>
        <taxon>Pichiaceae</taxon>
        <taxon>Ambrosiozyma</taxon>
    </lineage>
</organism>
<keyword evidence="2" id="KW-1185">Reference proteome</keyword>
<dbReference type="Proteomes" id="UP001165063">
    <property type="component" value="Unassembled WGS sequence"/>
</dbReference>
<dbReference type="EMBL" id="BSXU01006880">
    <property type="protein sequence ID" value="GMG56091.1"/>
    <property type="molecule type" value="Genomic_DNA"/>
</dbReference>
<sequence length="155" mass="16969">MTSGLLSKMISKTPTGQVNLYRFKPSSNFVANVTLFKGSSNLATSKTPSHMESNFPFLDKSNLLINAEDNPFLIAASISFLFACKISSLDANKPLLIFCNASDLSSSERVLSTVEAKCEFLAISSAMLLPVLLLMDGGFLNICLQVVRCYWRISQ</sequence>
<proteinExistence type="predicted"/>
<gene>
    <name evidence="1" type="ORF">Amon01_000816000</name>
</gene>
<reference evidence="1" key="1">
    <citation type="submission" date="2023-04" db="EMBL/GenBank/DDBJ databases">
        <title>Ambrosiozyma monospora NBRC 1965.</title>
        <authorList>
            <person name="Ichikawa N."/>
            <person name="Sato H."/>
            <person name="Tonouchi N."/>
        </authorList>
    </citation>
    <scope>NUCLEOTIDE SEQUENCE</scope>
    <source>
        <strain evidence="1">NBRC 1965</strain>
    </source>
</reference>
<protein>
    <submittedName>
        <fullName evidence="1">Unnamed protein product</fullName>
    </submittedName>
</protein>
<evidence type="ECO:0000313" key="2">
    <source>
        <dbReference type="Proteomes" id="UP001165063"/>
    </source>
</evidence>